<gene>
    <name evidence="1" type="ORF">QE364_000884</name>
</gene>
<proteinExistence type="predicted"/>
<comment type="caution">
    <text evidence="1">The sequence shown here is derived from an EMBL/GenBank/DDBJ whole genome shotgun (WGS) entry which is preliminary data.</text>
</comment>
<name>A0ACC6IEP9_9ACTN</name>
<sequence>MRHTRRCRARTVGGTGSPVRATMGGMLRFVGTGASHVGLVRDHNEDAAYSSPYLALVADGVGGAAAGEVASATAAYVVAATTRAHPDDDPVLVLGDAIRRAVVDLHRGVALDPERRGMATTLTALATDGHRVVLAHIGDSRAYLLRDGQLSRVSHDHTLVQALLDSGDITAESVRHHPMRNVVMRSLHAGSGDEADLQPDIHVLDARPGDRFLVCSDGLTDMVEDRAVAHIVSTRDAETATRDLVQAALDGGGRDNVTVLVVDLLDDPRTVRLSGDGQLLGALRDPRNVVDPGTLQHP</sequence>
<evidence type="ECO:0000313" key="2">
    <source>
        <dbReference type="Proteomes" id="UP001261666"/>
    </source>
</evidence>
<keyword evidence="2" id="KW-1185">Reference proteome</keyword>
<accession>A0ACC6IEP9</accession>
<reference evidence="1" key="1">
    <citation type="submission" date="2023-08" db="EMBL/GenBank/DDBJ databases">
        <title>Functional and genomic diversity of the sorghum phyllosphere microbiome.</title>
        <authorList>
            <person name="Shade A."/>
        </authorList>
    </citation>
    <scope>NUCLEOTIDE SEQUENCE</scope>
    <source>
        <strain evidence="1">SORGH_AS_0885</strain>
    </source>
</reference>
<dbReference type="Proteomes" id="UP001261666">
    <property type="component" value="Unassembled WGS sequence"/>
</dbReference>
<dbReference type="EMBL" id="JAVIZJ010000002">
    <property type="protein sequence ID" value="MDR6209192.1"/>
    <property type="molecule type" value="Genomic_DNA"/>
</dbReference>
<organism evidence="1 2">
    <name type="scientific">Nocardioides zeae</name>
    <dbReference type="NCBI Taxonomy" id="1457234"/>
    <lineage>
        <taxon>Bacteria</taxon>
        <taxon>Bacillati</taxon>
        <taxon>Actinomycetota</taxon>
        <taxon>Actinomycetes</taxon>
        <taxon>Propionibacteriales</taxon>
        <taxon>Nocardioidaceae</taxon>
        <taxon>Nocardioides</taxon>
    </lineage>
</organism>
<dbReference type="EC" id="3.1.3.16" evidence="1"/>
<evidence type="ECO:0000313" key="1">
    <source>
        <dbReference type="EMBL" id="MDR6209192.1"/>
    </source>
</evidence>
<protein>
    <submittedName>
        <fullName evidence="1">Serine/threonine protein phosphatase PrpC</fullName>
        <ecNumber evidence="1">3.1.3.16</ecNumber>
    </submittedName>
</protein>
<keyword evidence="1" id="KW-0378">Hydrolase</keyword>